<dbReference type="EMBL" id="JBHSXX010000001">
    <property type="protein sequence ID" value="MFC6866252.1"/>
    <property type="molecule type" value="Genomic_DNA"/>
</dbReference>
<dbReference type="Pfam" id="PF01557">
    <property type="entry name" value="FAA_hydrolase"/>
    <property type="match status" value="1"/>
</dbReference>
<keyword evidence="2" id="KW-0479">Metal-binding</keyword>
<dbReference type="SUPFAM" id="SSF56529">
    <property type="entry name" value="FAH"/>
    <property type="match status" value="1"/>
</dbReference>
<evidence type="ECO:0000256" key="2">
    <source>
        <dbReference type="ARBA" id="ARBA00022723"/>
    </source>
</evidence>
<organism evidence="4 5">
    <name type="scientific">Haloechinothrix salitolerans</name>
    <dbReference type="NCBI Taxonomy" id="926830"/>
    <lineage>
        <taxon>Bacteria</taxon>
        <taxon>Bacillati</taxon>
        <taxon>Actinomycetota</taxon>
        <taxon>Actinomycetes</taxon>
        <taxon>Pseudonocardiales</taxon>
        <taxon>Pseudonocardiaceae</taxon>
        <taxon>Haloechinothrix</taxon>
    </lineage>
</organism>
<dbReference type="Gene3D" id="3.90.850.10">
    <property type="entry name" value="Fumarylacetoacetase-like, C-terminal domain"/>
    <property type="match status" value="1"/>
</dbReference>
<dbReference type="InterPro" id="IPR011234">
    <property type="entry name" value="Fumarylacetoacetase-like_C"/>
</dbReference>
<sequence length="287" mass="31257">MAGRLRLMRIGVTGLERPVLLGDDDRYYDLRDLTLDIDGTFFASGGVRRVRSAYEAGELSPVHRDDIRIAAPIARPGSVLCIGQNYAAHAAESGDDPPSEPILFYKAPNTVVGPYDDVLIPRGSTKTDWEVELGVVIARRARYLDSPDAARACIAGFVTSNDVSERDFQLGRPGGQWSKGKSCETFNPVGPWFVPAEDVADPQALTLRSWVNGEPRQDSKTSDMIFSAAEIVWHLSRFMVLEPGDLINTGTPQGVALSGRFDYLRAGDVVEVEVEGLGKQRTTCASA</sequence>
<dbReference type="Proteomes" id="UP001596337">
    <property type="component" value="Unassembled WGS sequence"/>
</dbReference>
<comment type="similarity">
    <text evidence="1">Belongs to the FAH family.</text>
</comment>
<dbReference type="InterPro" id="IPR036663">
    <property type="entry name" value="Fumarylacetoacetase_C_sf"/>
</dbReference>
<proteinExistence type="inferred from homology"/>
<keyword evidence="5" id="KW-1185">Reference proteome</keyword>
<comment type="caution">
    <text evidence="4">The sequence shown here is derived from an EMBL/GenBank/DDBJ whole genome shotgun (WGS) entry which is preliminary data.</text>
</comment>
<dbReference type="PANTHER" id="PTHR42796">
    <property type="entry name" value="FUMARYLACETOACETATE HYDROLASE DOMAIN-CONTAINING PROTEIN 2A-RELATED"/>
    <property type="match status" value="1"/>
</dbReference>
<gene>
    <name evidence="4" type="ORF">ACFQGD_03755</name>
</gene>
<reference evidence="5" key="1">
    <citation type="journal article" date="2019" name="Int. J. Syst. Evol. Microbiol.">
        <title>The Global Catalogue of Microorganisms (GCM) 10K type strain sequencing project: providing services to taxonomists for standard genome sequencing and annotation.</title>
        <authorList>
            <consortium name="The Broad Institute Genomics Platform"/>
            <consortium name="The Broad Institute Genome Sequencing Center for Infectious Disease"/>
            <person name="Wu L."/>
            <person name="Ma J."/>
        </authorList>
    </citation>
    <scope>NUCLEOTIDE SEQUENCE [LARGE SCALE GENOMIC DNA]</scope>
    <source>
        <strain evidence="5">KCTC 32255</strain>
    </source>
</reference>
<name>A0ABW2BVK1_9PSEU</name>
<dbReference type="GO" id="GO:0016787">
    <property type="term" value="F:hydrolase activity"/>
    <property type="evidence" value="ECO:0007669"/>
    <property type="project" value="UniProtKB-KW"/>
</dbReference>
<evidence type="ECO:0000313" key="4">
    <source>
        <dbReference type="EMBL" id="MFC6866252.1"/>
    </source>
</evidence>
<dbReference type="RefSeq" id="WP_345407487.1">
    <property type="nucleotide sequence ID" value="NZ_BAABLA010000123.1"/>
</dbReference>
<feature type="domain" description="Fumarylacetoacetase-like C-terminal" evidence="3">
    <location>
        <begin position="79"/>
        <end position="283"/>
    </location>
</feature>
<protein>
    <submittedName>
        <fullName evidence="4">Fumarylacetoacetate hydrolase family protein</fullName>
    </submittedName>
</protein>
<evidence type="ECO:0000256" key="1">
    <source>
        <dbReference type="ARBA" id="ARBA00010211"/>
    </source>
</evidence>
<keyword evidence="4" id="KW-0378">Hydrolase</keyword>
<dbReference type="InterPro" id="IPR051121">
    <property type="entry name" value="FAH"/>
</dbReference>
<evidence type="ECO:0000259" key="3">
    <source>
        <dbReference type="Pfam" id="PF01557"/>
    </source>
</evidence>
<accession>A0ABW2BVK1</accession>
<dbReference type="PANTHER" id="PTHR42796:SF4">
    <property type="entry name" value="FUMARYLACETOACETATE HYDROLASE DOMAIN-CONTAINING PROTEIN 2A"/>
    <property type="match status" value="1"/>
</dbReference>
<evidence type="ECO:0000313" key="5">
    <source>
        <dbReference type="Proteomes" id="UP001596337"/>
    </source>
</evidence>